<evidence type="ECO:0000313" key="3">
    <source>
        <dbReference type="Proteomes" id="UP000199126"/>
    </source>
</evidence>
<sequence>MHLEVTETSVKTSLKDFGAEVDHRDRESRRDQPAASEFSVNDRSEVTRA</sequence>
<accession>A0A1H8WLW1</accession>
<name>A0A1H8WLW1_9EURY</name>
<feature type="region of interest" description="Disordered" evidence="1">
    <location>
        <begin position="1"/>
        <end position="49"/>
    </location>
</feature>
<dbReference type="AlphaFoldDB" id="A0A1H8WLW1"/>
<dbReference type="EMBL" id="FODV01000033">
    <property type="protein sequence ID" value="SEP28513.1"/>
    <property type="molecule type" value="Genomic_DNA"/>
</dbReference>
<feature type="compositionally biased region" description="Basic and acidic residues" evidence="1">
    <location>
        <begin position="13"/>
        <end position="32"/>
    </location>
</feature>
<organism evidence="2 3">
    <name type="scientific">Halogranum amylolyticum</name>
    <dbReference type="NCBI Taxonomy" id="660520"/>
    <lineage>
        <taxon>Archaea</taxon>
        <taxon>Methanobacteriati</taxon>
        <taxon>Methanobacteriota</taxon>
        <taxon>Stenosarchaea group</taxon>
        <taxon>Halobacteria</taxon>
        <taxon>Halobacteriales</taxon>
        <taxon>Haloferacaceae</taxon>
    </lineage>
</organism>
<dbReference type="Proteomes" id="UP000199126">
    <property type="component" value="Unassembled WGS sequence"/>
</dbReference>
<evidence type="ECO:0000313" key="2">
    <source>
        <dbReference type="EMBL" id="SEP28513.1"/>
    </source>
</evidence>
<reference evidence="3" key="1">
    <citation type="submission" date="2016-10" db="EMBL/GenBank/DDBJ databases">
        <authorList>
            <person name="Varghese N."/>
            <person name="Submissions S."/>
        </authorList>
    </citation>
    <scope>NUCLEOTIDE SEQUENCE [LARGE SCALE GENOMIC DNA]</scope>
    <source>
        <strain evidence="3">CGMCC 1.10121</strain>
    </source>
</reference>
<evidence type="ECO:0000256" key="1">
    <source>
        <dbReference type="SAM" id="MobiDB-lite"/>
    </source>
</evidence>
<keyword evidence="3" id="KW-1185">Reference proteome</keyword>
<protein>
    <submittedName>
        <fullName evidence="2">Uncharacterized protein</fullName>
    </submittedName>
</protein>
<gene>
    <name evidence="2" type="ORF">SAMN04487948_13328</name>
</gene>
<feature type="compositionally biased region" description="Basic and acidic residues" evidence="1">
    <location>
        <begin position="40"/>
        <end position="49"/>
    </location>
</feature>
<proteinExistence type="predicted"/>
<feature type="compositionally biased region" description="Polar residues" evidence="1">
    <location>
        <begin position="1"/>
        <end position="12"/>
    </location>
</feature>